<name>A0ABR0GF46_9PEZI</name>
<dbReference type="RefSeq" id="XP_062743350.1">
    <property type="nucleotide sequence ID" value="XM_062883661.1"/>
</dbReference>
<dbReference type="GeneID" id="87903321"/>
<organism evidence="1 2">
    <name type="scientific">Podospora pseudocomata</name>
    <dbReference type="NCBI Taxonomy" id="2093779"/>
    <lineage>
        <taxon>Eukaryota</taxon>
        <taxon>Fungi</taxon>
        <taxon>Dikarya</taxon>
        <taxon>Ascomycota</taxon>
        <taxon>Pezizomycotina</taxon>
        <taxon>Sordariomycetes</taxon>
        <taxon>Sordariomycetidae</taxon>
        <taxon>Sordariales</taxon>
        <taxon>Podosporaceae</taxon>
        <taxon>Podospora</taxon>
    </lineage>
</organism>
<gene>
    <name evidence="1" type="ORF">QC762_0064940</name>
</gene>
<reference evidence="1 2" key="1">
    <citation type="journal article" date="2023" name="bioRxiv">
        <title>High-quality genome assemblies of four members of thePodospora anserinaspecies complex.</title>
        <authorList>
            <person name="Ament-Velasquez S.L."/>
            <person name="Vogan A.A."/>
            <person name="Wallerman O."/>
            <person name="Hartmann F."/>
            <person name="Gautier V."/>
            <person name="Silar P."/>
            <person name="Giraud T."/>
            <person name="Johannesson H."/>
        </authorList>
    </citation>
    <scope>NUCLEOTIDE SEQUENCE [LARGE SCALE GENOMIC DNA]</scope>
    <source>
        <strain evidence="1 2">CBS 415.72m</strain>
    </source>
</reference>
<dbReference type="EMBL" id="JAFFHA010000006">
    <property type="protein sequence ID" value="KAK4654375.1"/>
    <property type="molecule type" value="Genomic_DNA"/>
</dbReference>
<comment type="caution">
    <text evidence="1">The sequence shown here is derived from an EMBL/GenBank/DDBJ whole genome shotgun (WGS) entry which is preliminary data.</text>
</comment>
<evidence type="ECO:0000313" key="1">
    <source>
        <dbReference type="EMBL" id="KAK4654375.1"/>
    </source>
</evidence>
<protein>
    <submittedName>
        <fullName evidence="1">Uncharacterized protein</fullName>
    </submittedName>
</protein>
<dbReference type="Proteomes" id="UP001323405">
    <property type="component" value="Unassembled WGS sequence"/>
</dbReference>
<keyword evidence="2" id="KW-1185">Reference proteome</keyword>
<proteinExistence type="predicted"/>
<sequence length="75" mass="8286">MHCGASPAIQRSHGYAVTLYKKPPVLKSCWECGMNCKDCIESTQRMCTRCGGGYCLIHNEGSDMISCDCKPFFSV</sequence>
<accession>A0ABR0GF46</accession>
<evidence type="ECO:0000313" key="2">
    <source>
        <dbReference type="Proteomes" id="UP001323405"/>
    </source>
</evidence>